<dbReference type="PANTHER" id="PTHR24198">
    <property type="entry name" value="ANKYRIN REPEAT AND PROTEIN KINASE DOMAIN-CONTAINING PROTEIN"/>
    <property type="match status" value="1"/>
</dbReference>
<feature type="repeat" description="ANK" evidence="3">
    <location>
        <begin position="331"/>
        <end position="363"/>
    </location>
</feature>
<dbReference type="SUPFAM" id="SSF48403">
    <property type="entry name" value="Ankyrin repeat"/>
    <property type="match status" value="1"/>
</dbReference>
<comment type="caution">
    <text evidence="5">The sequence shown here is derived from an EMBL/GenBank/DDBJ whole genome shotgun (WGS) entry which is preliminary data.</text>
</comment>
<dbReference type="Gene3D" id="1.25.40.20">
    <property type="entry name" value="Ankyrin repeat-containing domain"/>
    <property type="match status" value="2"/>
</dbReference>
<evidence type="ECO:0000313" key="6">
    <source>
        <dbReference type="Proteomes" id="UP000549394"/>
    </source>
</evidence>
<dbReference type="InterPro" id="IPR002110">
    <property type="entry name" value="Ankyrin_rpt"/>
</dbReference>
<organism evidence="5 6">
    <name type="scientific">Dimorphilus gyrociliatus</name>
    <dbReference type="NCBI Taxonomy" id="2664684"/>
    <lineage>
        <taxon>Eukaryota</taxon>
        <taxon>Metazoa</taxon>
        <taxon>Spiralia</taxon>
        <taxon>Lophotrochozoa</taxon>
        <taxon>Annelida</taxon>
        <taxon>Polychaeta</taxon>
        <taxon>Polychaeta incertae sedis</taxon>
        <taxon>Dinophilidae</taxon>
        <taxon>Dimorphilus</taxon>
    </lineage>
</organism>
<sequence>MSVFKAVIKSIEENDSKKLHKLLQRKSTLNLQDLNEALLFAASNGKEACIIELLDVQVDPNSTDLNNKTALQLLLEKSFSPSAKCVRYLIRAGCNAPSVLQLALHISSRRGFSACVQTLLDNSAPIDWPDEVGNTPLICAAKEGRTAIVDILLDAGCDANAVNNEGQTALHVASKRGHISTVRALLDLASPDVLDVRCETPFLLAAKYSHAAIVEELLASGVDLQVQDKRMKRTPIMWACVADDLATIQILLSSNVNLESRDVDWKTALLLSAEYGNGTSTNLLLPVTDISAVDVRNEGVLHKASKNKYFKLQPYFTKLVKRTEVDVKAEGGRSPLMFASFYCQIGKIESLIVEGANPNLTDRYGANSLMYSVLSGGYRVEDVVKMLIRANSNLDIRSNVRGLAKALNLKMNLPLRTLTIGELALLREEYYVIQLLLTSGANVWKISTDDLIHYNPNLGNGLKYIKLVEWFKRKAPELKVLCRKVVLQSLKNTTMIRELPVSEQTKRFLKYQELDSVVSLEEKESGKQNYIVQKRSSPRVSINKPLYASSIMKLSKNKHSRPVSMLEFRSPTAKPQAPLRSWSTSAVPSKMSNQSSKLAANYVSPYSKEVLMKSKNNLSPTTKSVKFNLQVQEAGERERRFTTGFGKYLTKTIFNLTKAVGHGKK</sequence>
<keyword evidence="1" id="KW-0677">Repeat</keyword>
<protein>
    <recommendedName>
        <fullName evidence="4">SOCS box domain-containing protein</fullName>
    </recommendedName>
</protein>
<keyword evidence="2 3" id="KW-0040">ANK repeat</keyword>
<proteinExistence type="predicted"/>
<dbReference type="AlphaFoldDB" id="A0A7I8VHR1"/>
<evidence type="ECO:0000256" key="2">
    <source>
        <dbReference type="ARBA" id="ARBA00023043"/>
    </source>
</evidence>
<feature type="domain" description="SOCS box" evidence="4">
    <location>
        <begin position="472"/>
        <end position="515"/>
    </location>
</feature>
<dbReference type="Pfam" id="PF12796">
    <property type="entry name" value="Ank_2"/>
    <property type="match status" value="2"/>
</dbReference>
<dbReference type="SMART" id="SM00248">
    <property type="entry name" value="ANK"/>
    <property type="match status" value="9"/>
</dbReference>
<dbReference type="InterPro" id="IPR036770">
    <property type="entry name" value="Ankyrin_rpt-contain_sf"/>
</dbReference>
<accession>A0A7I8VHR1</accession>
<keyword evidence="6" id="KW-1185">Reference proteome</keyword>
<dbReference type="PROSITE" id="PS50225">
    <property type="entry name" value="SOCS"/>
    <property type="match status" value="1"/>
</dbReference>
<evidence type="ECO:0000259" key="4">
    <source>
        <dbReference type="PROSITE" id="PS50225"/>
    </source>
</evidence>
<feature type="repeat" description="ANK" evidence="3">
    <location>
        <begin position="132"/>
        <end position="164"/>
    </location>
</feature>
<feature type="repeat" description="ANK" evidence="3">
    <location>
        <begin position="197"/>
        <end position="229"/>
    </location>
</feature>
<feature type="repeat" description="ANK" evidence="3">
    <location>
        <begin position="165"/>
        <end position="187"/>
    </location>
</feature>
<evidence type="ECO:0000256" key="3">
    <source>
        <dbReference type="PROSITE-ProRule" id="PRU00023"/>
    </source>
</evidence>
<dbReference type="PROSITE" id="PS50297">
    <property type="entry name" value="ANK_REP_REGION"/>
    <property type="match status" value="3"/>
</dbReference>
<evidence type="ECO:0000313" key="5">
    <source>
        <dbReference type="EMBL" id="CAD5115206.1"/>
    </source>
</evidence>
<dbReference type="Proteomes" id="UP000549394">
    <property type="component" value="Unassembled WGS sequence"/>
</dbReference>
<evidence type="ECO:0000256" key="1">
    <source>
        <dbReference type="ARBA" id="ARBA00022737"/>
    </source>
</evidence>
<dbReference type="OrthoDB" id="6047405at2759"/>
<dbReference type="PROSITE" id="PS50088">
    <property type="entry name" value="ANK_REPEAT"/>
    <property type="match status" value="4"/>
</dbReference>
<dbReference type="PRINTS" id="PR01415">
    <property type="entry name" value="ANKYRIN"/>
</dbReference>
<name>A0A7I8VHR1_9ANNE</name>
<gene>
    <name evidence="5" type="ORF">DGYR_LOCUS3971</name>
</gene>
<dbReference type="EMBL" id="CAJFCJ010000006">
    <property type="protein sequence ID" value="CAD5115206.1"/>
    <property type="molecule type" value="Genomic_DNA"/>
</dbReference>
<dbReference type="PANTHER" id="PTHR24198:SF165">
    <property type="entry name" value="ANKYRIN REPEAT-CONTAINING PROTEIN-RELATED"/>
    <property type="match status" value="1"/>
</dbReference>
<reference evidence="5 6" key="1">
    <citation type="submission" date="2020-08" db="EMBL/GenBank/DDBJ databases">
        <authorList>
            <person name="Hejnol A."/>
        </authorList>
    </citation>
    <scope>NUCLEOTIDE SEQUENCE [LARGE SCALE GENOMIC DNA]</scope>
</reference>
<dbReference type="InterPro" id="IPR001496">
    <property type="entry name" value="SOCS_box"/>
</dbReference>